<keyword evidence="4 9" id="KW-0547">Nucleotide-binding</keyword>
<dbReference type="EC" id="6.3.4.2" evidence="9"/>
<dbReference type="Gene3D" id="3.40.50.300">
    <property type="entry name" value="P-loop containing nucleotide triphosphate hydrolases"/>
    <property type="match status" value="1"/>
</dbReference>
<dbReference type="Proteomes" id="UP000034350">
    <property type="component" value="Unassembled WGS sequence"/>
</dbReference>
<dbReference type="NCBIfam" id="NF003792">
    <property type="entry name" value="PRK05380.1"/>
    <property type="match status" value="1"/>
</dbReference>
<gene>
    <name evidence="12" type="ORF">AAJ76_1260007073</name>
</gene>
<feature type="domain" description="CTP synthase N-terminal" evidence="11">
    <location>
        <begin position="2"/>
        <end position="275"/>
    </location>
</feature>
<dbReference type="PANTHER" id="PTHR11550:SF0">
    <property type="entry name" value="CTP SYNTHASE-RELATED"/>
    <property type="match status" value="1"/>
</dbReference>
<dbReference type="Gene3D" id="3.40.50.880">
    <property type="match status" value="1"/>
</dbReference>
<evidence type="ECO:0000259" key="10">
    <source>
        <dbReference type="Pfam" id="PF00117"/>
    </source>
</evidence>
<evidence type="ECO:0000256" key="2">
    <source>
        <dbReference type="ARBA" id="ARBA00007533"/>
    </source>
</evidence>
<dbReference type="PANTHER" id="PTHR11550">
    <property type="entry name" value="CTP SYNTHASE"/>
    <property type="match status" value="1"/>
</dbReference>
<dbReference type="PROSITE" id="PS51273">
    <property type="entry name" value="GATASE_TYPE_1"/>
    <property type="match status" value="1"/>
</dbReference>
<dbReference type="VEuPathDB" id="MicrosporidiaDB:G9O61_00g001280"/>
<dbReference type="GO" id="GO:0019856">
    <property type="term" value="P:pyrimidine nucleobase biosynthetic process"/>
    <property type="evidence" value="ECO:0007669"/>
    <property type="project" value="TreeGrafter"/>
</dbReference>
<evidence type="ECO:0000256" key="1">
    <source>
        <dbReference type="ARBA" id="ARBA00005171"/>
    </source>
</evidence>
<keyword evidence="6 9" id="KW-0315">Glutamine amidotransferase</keyword>
<dbReference type="InterPro" id="IPR027417">
    <property type="entry name" value="P-loop_NTPase"/>
</dbReference>
<evidence type="ECO:0000313" key="12">
    <source>
        <dbReference type="EMBL" id="KKO74067.1"/>
    </source>
</evidence>
<dbReference type="GO" id="GO:0005524">
    <property type="term" value="F:ATP binding"/>
    <property type="evidence" value="ECO:0007669"/>
    <property type="project" value="UniProtKB-KW"/>
</dbReference>
<dbReference type="EMBL" id="JPQZ01000126">
    <property type="protein sequence ID" value="KKO74067.1"/>
    <property type="molecule type" value="Genomic_DNA"/>
</dbReference>
<dbReference type="InterPro" id="IPR004468">
    <property type="entry name" value="CTP_synthase"/>
</dbReference>
<dbReference type="SUPFAM" id="SSF52317">
    <property type="entry name" value="Class I glutamine amidotransferase-like"/>
    <property type="match status" value="1"/>
</dbReference>
<evidence type="ECO:0000259" key="11">
    <source>
        <dbReference type="Pfam" id="PF06418"/>
    </source>
</evidence>
<keyword evidence="7 9" id="KW-0665">Pyrimidine biosynthesis</keyword>
<dbReference type="OMA" id="EFNNAYR"/>
<keyword evidence="13" id="KW-1185">Reference proteome</keyword>
<dbReference type="VEuPathDB" id="MicrosporidiaDB:G9O61_00g001430"/>
<dbReference type="VEuPathDB" id="MicrosporidiaDB:AAJ76_1260007073"/>
<dbReference type="CDD" id="cd01746">
    <property type="entry name" value="GATase1_CTP_Synthase"/>
    <property type="match status" value="1"/>
</dbReference>
<dbReference type="GO" id="GO:0042802">
    <property type="term" value="F:identical protein binding"/>
    <property type="evidence" value="ECO:0007669"/>
    <property type="project" value="TreeGrafter"/>
</dbReference>
<dbReference type="OrthoDB" id="1739076at2759"/>
<keyword evidence="5 9" id="KW-0067">ATP-binding</keyword>
<dbReference type="InterPro" id="IPR029062">
    <property type="entry name" value="Class_I_gatase-like"/>
</dbReference>
<dbReference type="NCBIfam" id="TIGR00337">
    <property type="entry name" value="PyrG"/>
    <property type="match status" value="1"/>
</dbReference>
<proteinExistence type="inferred from homology"/>
<dbReference type="AlphaFoldDB" id="A0A0F9YMT1"/>
<dbReference type="Pfam" id="PF06418">
    <property type="entry name" value="CTP_synth_N"/>
    <property type="match status" value="1"/>
</dbReference>
<evidence type="ECO:0000256" key="6">
    <source>
        <dbReference type="ARBA" id="ARBA00022962"/>
    </source>
</evidence>
<keyword evidence="3 9" id="KW-0436">Ligase</keyword>
<comment type="caution">
    <text evidence="12">The sequence shown here is derived from an EMBL/GenBank/DDBJ whole genome shotgun (WGS) entry which is preliminary data.</text>
</comment>
<accession>A0A0F9YMT1</accession>
<name>A0A0F9YMT1_9MICR</name>
<comment type="pathway">
    <text evidence="1 9">Pyrimidine metabolism; CTP biosynthesis via de novo pathway; CTP from UDP: step 2/2.</text>
</comment>
<dbReference type="Pfam" id="PF00117">
    <property type="entry name" value="GATase"/>
    <property type="match status" value="1"/>
</dbReference>
<dbReference type="SUPFAM" id="SSF52540">
    <property type="entry name" value="P-loop containing nucleoside triphosphate hydrolases"/>
    <property type="match status" value="1"/>
</dbReference>
<sequence>MKYIVVSGGVVSGIGKGVVSSSIGTILKSKGYNVIHIKIDPYLNFSAGMMAPSEHGEVYVLNDGTETDIDLGNYERFQGVKLTSDNSITGGKILYNVISKEMKGEYNGKTLQINPHCINEIINKLKKVSNSEYFDEVKKVNFFPEIVIIELGGTVGDAESVMFLEALYKFKNLLSKEDFLLISVDFLVELHGFEHKTRPLQVSARNLRSFGLNSDIIICRGQHKMENYVLNKIAERCLVNKDSIFLVPNMNSIYKVPNYLNSQGLFDVISKKLNILKKETSDLYFNKFESLAKRHEKAVSIGIVAKYSVQADSYSSIIHGLLFSSSELGVNTEVIWIDAELLERNEEIEHKKLESCMGILVPGGFGQRGIEGKIKAIQYCRENNIPFLGICLGLQLSVIEFARNVLGLKNATSEEFDSKAEHQVITFLDFNGVQKETLRLGANDIVLNKDSKIFKIYKDTCISERHRHRYGINKKYTDLLSEQGFICSGRSSCDNVAEIFELSTHKYFIGVQYHPEFNANPFAPSKLFTAFIKAALDLNF</sequence>
<evidence type="ECO:0000313" key="13">
    <source>
        <dbReference type="Proteomes" id="UP000034350"/>
    </source>
</evidence>
<dbReference type="GO" id="GO:0003883">
    <property type="term" value="F:CTP synthase activity"/>
    <property type="evidence" value="ECO:0007669"/>
    <property type="project" value="UniProtKB-UniRule"/>
</dbReference>
<comment type="catalytic activity">
    <reaction evidence="8 9">
        <text>UTP + L-glutamine + ATP + H2O = CTP + L-glutamate + ADP + phosphate + 2 H(+)</text>
        <dbReference type="Rhea" id="RHEA:26426"/>
        <dbReference type="ChEBI" id="CHEBI:15377"/>
        <dbReference type="ChEBI" id="CHEBI:15378"/>
        <dbReference type="ChEBI" id="CHEBI:29985"/>
        <dbReference type="ChEBI" id="CHEBI:30616"/>
        <dbReference type="ChEBI" id="CHEBI:37563"/>
        <dbReference type="ChEBI" id="CHEBI:43474"/>
        <dbReference type="ChEBI" id="CHEBI:46398"/>
        <dbReference type="ChEBI" id="CHEBI:58359"/>
        <dbReference type="ChEBI" id="CHEBI:456216"/>
        <dbReference type="EC" id="6.3.4.2"/>
    </reaction>
</comment>
<reference evidence="12 13" key="1">
    <citation type="journal article" date="2015" name="Environ. Microbiol.">
        <title>Genome analyses suggest the presence of polyploidy and recent human-driven expansions in eight global populations of the honeybee pathogen Nosema ceranae.</title>
        <authorList>
            <person name="Pelin A."/>
            <person name="Selman M."/>
            <person name="Aris-Brosou S."/>
            <person name="Farinelli L."/>
            <person name="Corradi N."/>
        </authorList>
    </citation>
    <scope>NUCLEOTIDE SEQUENCE [LARGE SCALE GENOMIC DNA]</scope>
    <source>
        <strain evidence="12 13">PA08 1199</strain>
    </source>
</reference>
<dbReference type="VEuPathDB" id="MicrosporidiaDB:NCER_101402"/>
<dbReference type="RefSeq" id="XP_024329809.1">
    <property type="nucleotide sequence ID" value="XM_024473916.1"/>
</dbReference>
<evidence type="ECO:0000256" key="4">
    <source>
        <dbReference type="ARBA" id="ARBA00022741"/>
    </source>
</evidence>
<protein>
    <recommendedName>
        <fullName evidence="9">CTP synthase</fullName>
        <ecNumber evidence="9">6.3.4.2</ecNumber>
    </recommendedName>
    <alternativeName>
        <fullName evidence="9">UTP--ammonia ligase</fullName>
    </alternativeName>
</protein>
<evidence type="ECO:0000256" key="3">
    <source>
        <dbReference type="ARBA" id="ARBA00022598"/>
    </source>
</evidence>
<dbReference type="UniPathway" id="UPA00159">
    <property type="reaction ID" value="UER00277"/>
</dbReference>
<evidence type="ECO:0000256" key="5">
    <source>
        <dbReference type="ARBA" id="ARBA00022840"/>
    </source>
</evidence>
<organism evidence="12 13">
    <name type="scientific">Vairimorpha ceranae</name>
    <dbReference type="NCBI Taxonomy" id="40302"/>
    <lineage>
        <taxon>Eukaryota</taxon>
        <taxon>Fungi</taxon>
        <taxon>Fungi incertae sedis</taxon>
        <taxon>Microsporidia</taxon>
        <taxon>Nosematidae</taxon>
        <taxon>Vairimorpha</taxon>
    </lineage>
</organism>
<dbReference type="CDD" id="cd03113">
    <property type="entry name" value="CTPS_N"/>
    <property type="match status" value="1"/>
</dbReference>
<comment type="function">
    <text evidence="9">Catalyzes the ATP-dependent amination of UTP to CTP with either L-glutamine or ammonia as the source of nitrogen.</text>
</comment>
<evidence type="ECO:0000256" key="8">
    <source>
        <dbReference type="ARBA" id="ARBA00047781"/>
    </source>
</evidence>
<evidence type="ECO:0000256" key="9">
    <source>
        <dbReference type="RuleBase" id="RU810713"/>
    </source>
</evidence>
<dbReference type="InterPro" id="IPR017456">
    <property type="entry name" value="CTP_synthase_N"/>
</dbReference>
<evidence type="ECO:0000256" key="7">
    <source>
        <dbReference type="ARBA" id="ARBA00022975"/>
    </source>
</evidence>
<dbReference type="InterPro" id="IPR017926">
    <property type="entry name" value="GATASE"/>
</dbReference>
<dbReference type="VEuPathDB" id="MicrosporidiaDB:G9O61_00g011050"/>
<comment type="similarity">
    <text evidence="2 9">Belongs to the CTP synthase family.</text>
</comment>
<feature type="domain" description="Glutamine amidotransferase" evidence="10">
    <location>
        <begin position="311"/>
        <end position="533"/>
    </location>
</feature>
<dbReference type="GeneID" id="36318815"/>
<dbReference type="InterPro" id="IPR033828">
    <property type="entry name" value="GATase1_CTP_Synthase"/>
</dbReference>
<dbReference type="GO" id="GO:0044210">
    <property type="term" value="P:'de novo' CTP biosynthetic process"/>
    <property type="evidence" value="ECO:0007669"/>
    <property type="project" value="UniProtKB-UniRule"/>
</dbReference>